<dbReference type="AlphaFoldDB" id="A0A453QW23"/>
<reference evidence="3" key="2">
    <citation type="journal article" date="2017" name="Nat. Plants">
        <title>The Aegilops tauschii genome reveals multiple impacts of transposons.</title>
        <authorList>
            <person name="Zhao G."/>
            <person name="Zou C."/>
            <person name="Li K."/>
            <person name="Wang K."/>
            <person name="Li T."/>
            <person name="Gao L."/>
            <person name="Zhang X."/>
            <person name="Wang H."/>
            <person name="Yang Z."/>
            <person name="Liu X."/>
            <person name="Jiang W."/>
            <person name="Mao L."/>
            <person name="Kong X."/>
            <person name="Jiao Y."/>
            <person name="Jia J."/>
        </authorList>
    </citation>
    <scope>NUCLEOTIDE SEQUENCE [LARGE SCALE GENOMIC DNA]</scope>
    <source>
        <strain evidence="3">cv. AL8/78</strain>
    </source>
</reference>
<protein>
    <submittedName>
        <fullName evidence="2">Uncharacterized protein</fullName>
    </submittedName>
</protein>
<evidence type="ECO:0000256" key="1">
    <source>
        <dbReference type="SAM" id="MobiDB-lite"/>
    </source>
</evidence>
<feature type="region of interest" description="Disordered" evidence="1">
    <location>
        <begin position="54"/>
        <end position="104"/>
    </location>
</feature>
<evidence type="ECO:0000313" key="2">
    <source>
        <dbReference type="EnsemblPlants" id="AET7Gv20349200.1"/>
    </source>
</evidence>
<reference evidence="2" key="3">
    <citation type="journal article" date="2017" name="Nature">
        <title>Genome sequence of the progenitor of the wheat D genome Aegilops tauschii.</title>
        <authorList>
            <person name="Luo M.C."/>
            <person name="Gu Y.Q."/>
            <person name="Puiu D."/>
            <person name="Wang H."/>
            <person name="Twardziok S.O."/>
            <person name="Deal K.R."/>
            <person name="Huo N."/>
            <person name="Zhu T."/>
            <person name="Wang L."/>
            <person name="Wang Y."/>
            <person name="McGuire P.E."/>
            <person name="Liu S."/>
            <person name="Long H."/>
            <person name="Ramasamy R.K."/>
            <person name="Rodriguez J.C."/>
            <person name="Van S.L."/>
            <person name="Yuan L."/>
            <person name="Wang Z."/>
            <person name="Xia Z."/>
            <person name="Xiao L."/>
            <person name="Anderson O.D."/>
            <person name="Ouyang S."/>
            <person name="Liang Y."/>
            <person name="Zimin A.V."/>
            <person name="Pertea G."/>
            <person name="Qi P."/>
            <person name="Bennetzen J.L."/>
            <person name="Dai X."/>
            <person name="Dawson M.W."/>
            <person name="Muller H.G."/>
            <person name="Kugler K."/>
            <person name="Rivarola-Duarte L."/>
            <person name="Spannagl M."/>
            <person name="Mayer K.F.X."/>
            <person name="Lu F.H."/>
            <person name="Bevan M.W."/>
            <person name="Leroy P."/>
            <person name="Li P."/>
            <person name="You F.M."/>
            <person name="Sun Q."/>
            <person name="Liu Z."/>
            <person name="Lyons E."/>
            <person name="Wicker T."/>
            <person name="Salzberg S.L."/>
            <person name="Devos K.M."/>
            <person name="Dvorak J."/>
        </authorList>
    </citation>
    <scope>NUCLEOTIDE SEQUENCE [LARGE SCALE GENOMIC DNA]</scope>
    <source>
        <strain evidence="2">cv. AL8/78</strain>
    </source>
</reference>
<dbReference type="Proteomes" id="UP000015105">
    <property type="component" value="Chromosome 7D"/>
</dbReference>
<reference evidence="2" key="5">
    <citation type="journal article" date="2021" name="G3 (Bethesda)">
        <title>Aegilops tauschii genome assembly Aet v5.0 features greater sequence contiguity and improved annotation.</title>
        <authorList>
            <person name="Wang L."/>
            <person name="Zhu T."/>
            <person name="Rodriguez J.C."/>
            <person name="Deal K.R."/>
            <person name="Dubcovsky J."/>
            <person name="McGuire P.E."/>
            <person name="Lux T."/>
            <person name="Spannagl M."/>
            <person name="Mayer K.F.X."/>
            <person name="Baldrich P."/>
            <person name="Meyers B.C."/>
            <person name="Huo N."/>
            <person name="Gu Y.Q."/>
            <person name="Zhou H."/>
            <person name="Devos K.M."/>
            <person name="Bennetzen J.L."/>
            <person name="Unver T."/>
            <person name="Budak H."/>
            <person name="Gulick P.J."/>
            <person name="Galiba G."/>
            <person name="Kalapos B."/>
            <person name="Nelson D.R."/>
            <person name="Li P."/>
            <person name="You F.M."/>
            <person name="Luo M.C."/>
            <person name="Dvorak J."/>
        </authorList>
    </citation>
    <scope>NUCLEOTIDE SEQUENCE [LARGE SCALE GENOMIC DNA]</scope>
    <source>
        <strain evidence="2">cv. AL8/78</strain>
    </source>
</reference>
<name>A0A453QW23_AEGTS</name>
<sequence>CKNSVADPALTGQQKKIVGKLLSAHGTMVDLRTYLGDAKKLAAAFASPSPPVPFHGIKGMDSSVEKVKPERDGDTPTVPGTKRKHEEAASAKDGLCRSEQSTPHGAHGCWASARGLGNPPGFDPKLPHSPVLDAHDGDSADWQAARKVLESVTTPSRAQSFAAAKPSAVVARATQQCSRPRTTRPSPWTTRWS</sequence>
<feature type="region of interest" description="Disordered" evidence="1">
    <location>
        <begin position="153"/>
        <end position="193"/>
    </location>
</feature>
<organism evidence="2 3">
    <name type="scientific">Aegilops tauschii subsp. strangulata</name>
    <name type="common">Goatgrass</name>
    <dbReference type="NCBI Taxonomy" id="200361"/>
    <lineage>
        <taxon>Eukaryota</taxon>
        <taxon>Viridiplantae</taxon>
        <taxon>Streptophyta</taxon>
        <taxon>Embryophyta</taxon>
        <taxon>Tracheophyta</taxon>
        <taxon>Spermatophyta</taxon>
        <taxon>Magnoliopsida</taxon>
        <taxon>Liliopsida</taxon>
        <taxon>Poales</taxon>
        <taxon>Poaceae</taxon>
        <taxon>BOP clade</taxon>
        <taxon>Pooideae</taxon>
        <taxon>Triticodae</taxon>
        <taxon>Triticeae</taxon>
        <taxon>Triticinae</taxon>
        <taxon>Aegilops</taxon>
    </lineage>
</organism>
<feature type="compositionally biased region" description="Basic and acidic residues" evidence="1">
    <location>
        <begin position="63"/>
        <end position="74"/>
    </location>
</feature>
<dbReference type="Gramene" id="AET7Gv20349200.1">
    <property type="protein sequence ID" value="AET7Gv20349200.1"/>
    <property type="gene ID" value="AET7Gv20349200"/>
</dbReference>
<reference evidence="2" key="4">
    <citation type="submission" date="2019-03" db="UniProtKB">
        <authorList>
            <consortium name="EnsemblPlants"/>
        </authorList>
    </citation>
    <scope>IDENTIFICATION</scope>
</reference>
<evidence type="ECO:0000313" key="3">
    <source>
        <dbReference type="Proteomes" id="UP000015105"/>
    </source>
</evidence>
<dbReference type="STRING" id="200361.A0A453QW23"/>
<accession>A0A453QW23</accession>
<feature type="compositionally biased region" description="Low complexity" evidence="1">
    <location>
        <begin position="162"/>
        <end position="193"/>
    </location>
</feature>
<dbReference type="EnsemblPlants" id="AET7Gv20349200.1">
    <property type="protein sequence ID" value="AET7Gv20349200.1"/>
    <property type="gene ID" value="AET7Gv20349200"/>
</dbReference>
<proteinExistence type="predicted"/>
<feature type="compositionally biased region" description="Basic and acidic residues" evidence="1">
    <location>
        <begin position="84"/>
        <end position="96"/>
    </location>
</feature>
<reference evidence="3" key="1">
    <citation type="journal article" date="2014" name="Science">
        <title>Ancient hybridizations among the ancestral genomes of bread wheat.</title>
        <authorList>
            <consortium name="International Wheat Genome Sequencing Consortium,"/>
            <person name="Marcussen T."/>
            <person name="Sandve S.R."/>
            <person name="Heier L."/>
            <person name="Spannagl M."/>
            <person name="Pfeifer M."/>
            <person name="Jakobsen K.S."/>
            <person name="Wulff B.B."/>
            <person name="Steuernagel B."/>
            <person name="Mayer K.F."/>
            <person name="Olsen O.A."/>
        </authorList>
    </citation>
    <scope>NUCLEOTIDE SEQUENCE [LARGE SCALE GENOMIC DNA]</scope>
    <source>
        <strain evidence="3">cv. AL8/78</strain>
    </source>
</reference>
<keyword evidence="3" id="KW-1185">Reference proteome</keyword>